<dbReference type="SUPFAM" id="SSF52047">
    <property type="entry name" value="RNI-like"/>
    <property type="match status" value="1"/>
</dbReference>
<name>A0A8S2V153_9BILA</name>
<dbReference type="InterPro" id="IPR001611">
    <property type="entry name" value="Leu-rich_rpt"/>
</dbReference>
<sequence length="223" mass="24908">MHQDGRIEELMELMESIDFYSEVDLSSKKIGDQDMNVLCKKVIVDKKCGKLRLERNEISGEGAKILADRLYNNTSLVELNLSNNQISDIGTHDLAQALSIDNQTLEWLDLDSNNITDEGAGYLADMLKTNTTIQMLSLGSNAIGDRGVRQLTSTITPDNKTLQCLNIASNKLITDACINDLIEMIQRTQSIRVVWLNDCSLSKNAIVKLRQAVDEKENFTLEA</sequence>
<dbReference type="InterPro" id="IPR052201">
    <property type="entry name" value="LRR-containing_regulator"/>
</dbReference>
<evidence type="ECO:0000256" key="1">
    <source>
        <dbReference type="ARBA" id="ARBA00022737"/>
    </source>
</evidence>
<proteinExistence type="predicted"/>
<evidence type="ECO:0000313" key="2">
    <source>
        <dbReference type="EMBL" id="CAF4374534.1"/>
    </source>
</evidence>
<dbReference type="AlphaFoldDB" id="A0A8S2V153"/>
<dbReference type="Pfam" id="PF13516">
    <property type="entry name" value="LRR_6"/>
    <property type="match status" value="4"/>
</dbReference>
<dbReference type="PANTHER" id="PTHR24111">
    <property type="entry name" value="LEUCINE-RICH REPEAT-CONTAINING PROTEIN 34"/>
    <property type="match status" value="1"/>
</dbReference>
<dbReference type="Gene3D" id="3.80.10.10">
    <property type="entry name" value="Ribonuclease Inhibitor"/>
    <property type="match status" value="2"/>
</dbReference>
<dbReference type="InterPro" id="IPR032675">
    <property type="entry name" value="LRR_dom_sf"/>
</dbReference>
<gene>
    <name evidence="2" type="ORF">SMN809_LOCUS29293</name>
</gene>
<dbReference type="PROSITE" id="PS51450">
    <property type="entry name" value="LRR"/>
    <property type="match status" value="1"/>
</dbReference>
<dbReference type="Proteomes" id="UP000676336">
    <property type="component" value="Unassembled WGS sequence"/>
</dbReference>
<dbReference type="SMART" id="SM00368">
    <property type="entry name" value="LRR_RI"/>
    <property type="match status" value="5"/>
</dbReference>
<dbReference type="EMBL" id="CAJOBI010051591">
    <property type="protein sequence ID" value="CAF4374534.1"/>
    <property type="molecule type" value="Genomic_DNA"/>
</dbReference>
<organism evidence="2 3">
    <name type="scientific">Rotaria magnacalcarata</name>
    <dbReference type="NCBI Taxonomy" id="392030"/>
    <lineage>
        <taxon>Eukaryota</taxon>
        <taxon>Metazoa</taxon>
        <taxon>Spiralia</taxon>
        <taxon>Gnathifera</taxon>
        <taxon>Rotifera</taxon>
        <taxon>Eurotatoria</taxon>
        <taxon>Bdelloidea</taxon>
        <taxon>Philodinida</taxon>
        <taxon>Philodinidae</taxon>
        <taxon>Rotaria</taxon>
    </lineage>
</organism>
<dbReference type="PANTHER" id="PTHR24111:SF0">
    <property type="entry name" value="LEUCINE-RICH REPEAT-CONTAINING PROTEIN"/>
    <property type="match status" value="1"/>
</dbReference>
<accession>A0A8S2V153</accession>
<reference evidence="2" key="1">
    <citation type="submission" date="2021-02" db="EMBL/GenBank/DDBJ databases">
        <authorList>
            <person name="Nowell W R."/>
        </authorList>
    </citation>
    <scope>NUCLEOTIDE SEQUENCE</scope>
</reference>
<protein>
    <submittedName>
        <fullName evidence="2">Uncharacterized protein</fullName>
    </submittedName>
</protein>
<keyword evidence="1" id="KW-0677">Repeat</keyword>
<comment type="caution">
    <text evidence="2">The sequence shown here is derived from an EMBL/GenBank/DDBJ whole genome shotgun (WGS) entry which is preliminary data.</text>
</comment>
<evidence type="ECO:0000313" key="3">
    <source>
        <dbReference type="Proteomes" id="UP000676336"/>
    </source>
</evidence>